<evidence type="ECO:0000313" key="1">
    <source>
        <dbReference type="EMBL" id="MFC4999825.1"/>
    </source>
</evidence>
<dbReference type="NCBIfam" id="TIGR01509">
    <property type="entry name" value="HAD-SF-IA-v3"/>
    <property type="match status" value="1"/>
</dbReference>
<name>A0ABV9VW85_9ACTN</name>
<dbReference type="RefSeq" id="WP_380116377.1">
    <property type="nucleotide sequence ID" value="NZ_JBHSIU010000019.1"/>
</dbReference>
<dbReference type="PRINTS" id="PR00413">
    <property type="entry name" value="HADHALOGNASE"/>
</dbReference>
<dbReference type="InterPro" id="IPR023214">
    <property type="entry name" value="HAD_sf"/>
</dbReference>
<dbReference type="Gene3D" id="3.40.50.1000">
    <property type="entry name" value="HAD superfamily/HAD-like"/>
    <property type="match status" value="1"/>
</dbReference>
<keyword evidence="1" id="KW-0378">Hydrolase</keyword>
<proteinExistence type="predicted"/>
<accession>A0ABV9VW85</accession>
<dbReference type="GO" id="GO:0016787">
    <property type="term" value="F:hydrolase activity"/>
    <property type="evidence" value="ECO:0007669"/>
    <property type="project" value="UniProtKB-KW"/>
</dbReference>
<dbReference type="InterPro" id="IPR052898">
    <property type="entry name" value="ACAD10-like"/>
</dbReference>
<reference evidence="2" key="1">
    <citation type="journal article" date="2019" name="Int. J. Syst. Evol. Microbiol.">
        <title>The Global Catalogue of Microorganisms (GCM) 10K type strain sequencing project: providing services to taxonomists for standard genome sequencing and annotation.</title>
        <authorList>
            <consortium name="The Broad Institute Genomics Platform"/>
            <consortium name="The Broad Institute Genome Sequencing Center for Infectious Disease"/>
            <person name="Wu L."/>
            <person name="Ma J."/>
        </authorList>
    </citation>
    <scope>NUCLEOTIDE SEQUENCE [LARGE SCALE GENOMIC DNA]</scope>
    <source>
        <strain evidence="2">CGMCC 4.7152</strain>
    </source>
</reference>
<gene>
    <name evidence="1" type="ORF">ACFPIJ_18525</name>
</gene>
<dbReference type="Proteomes" id="UP001595912">
    <property type="component" value="Unassembled WGS sequence"/>
</dbReference>
<dbReference type="Gene3D" id="1.10.150.240">
    <property type="entry name" value="Putative phosphatase, domain 2"/>
    <property type="match status" value="1"/>
</dbReference>
<dbReference type="SUPFAM" id="SSF56784">
    <property type="entry name" value="HAD-like"/>
    <property type="match status" value="1"/>
</dbReference>
<dbReference type="Pfam" id="PF00702">
    <property type="entry name" value="Hydrolase"/>
    <property type="match status" value="1"/>
</dbReference>
<keyword evidence="2" id="KW-1185">Reference proteome</keyword>
<protein>
    <submittedName>
        <fullName evidence="1">HAD family hydrolase</fullName>
    </submittedName>
</protein>
<dbReference type="EMBL" id="JBHSIU010000019">
    <property type="protein sequence ID" value="MFC4999825.1"/>
    <property type="molecule type" value="Genomic_DNA"/>
</dbReference>
<dbReference type="SFLD" id="SFLDG01129">
    <property type="entry name" value="C1.5:_HAD__Beta-PGM__Phosphata"/>
    <property type="match status" value="1"/>
</dbReference>
<dbReference type="SFLD" id="SFLDS00003">
    <property type="entry name" value="Haloacid_Dehalogenase"/>
    <property type="match status" value="1"/>
</dbReference>
<dbReference type="CDD" id="cd02603">
    <property type="entry name" value="HAD_sEH-N_like"/>
    <property type="match status" value="1"/>
</dbReference>
<organism evidence="1 2">
    <name type="scientific">Dactylosporangium cerinum</name>
    <dbReference type="NCBI Taxonomy" id="1434730"/>
    <lineage>
        <taxon>Bacteria</taxon>
        <taxon>Bacillati</taxon>
        <taxon>Actinomycetota</taxon>
        <taxon>Actinomycetes</taxon>
        <taxon>Micromonosporales</taxon>
        <taxon>Micromonosporaceae</taxon>
        <taxon>Dactylosporangium</taxon>
    </lineage>
</organism>
<dbReference type="InterPro" id="IPR023198">
    <property type="entry name" value="PGP-like_dom2"/>
</dbReference>
<dbReference type="PANTHER" id="PTHR47829">
    <property type="entry name" value="HYDROLASE, PUTATIVE (AFU_ORTHOLOGUE AFUA_1G12880)-RELATED"/>
    <property type="match status" value="1"/>
</dbReference>
<dbReference type="InterPro" id="IPR036412">
    <property type="entry name" value="HAD-like_sf"/>
</dbReference>
<evidence type="ECO:0000313" key="2">
    <source>
        <dbReference type="Proteomes" id="UP001595912"/>
    </source>
</evidence>
<dbReference type="InterPro" id="IPR006439">
    <property type="entry name" value="HAD-SF_hydro_IA"/>
</dbReference>
<sequence length="203" mass="21574">MTVHEVTLRGLLVDYGGVLTTDVFVSFDAFCAREGLPPGTVRDLFRDDPTARSLLGGLEDGTLPDAGFEAGFAALLGVPPEGLIERLLGATTADVAMLDFVRAARGRGIRTGLISNSWGSQRYDRILLDELFDGVVISGEVGVRKPDPAIYVLGAAAVGLPPQECVYVDDLPGNLKPARALGMTTVRHRTPQETLEILAACLP</sequence>
<dbReference type="PANTHER" id="PTHR47829:SF1">
    <property type="entry name" value="HAD FAMILY PHOSPHATASE"/>
    <property type="match status" value="1"/>
</dbReference>
<comment type="caution">
    <text evidence="1">The sequence shown here is derived from an EMBL/GenBank/DDBJ whole genome shotgun (WGS) entry which is preliminary data.</text>
</comment>